<sequence>MECIVRFEVKCGQETKRLRGLLFVDKGKKPDTGQLIDMFKDMNYHVALADPDKLLFTPTAAGQKFEHIRVIELDTGEAKYTEDRDLKKVITTLMPQRPLGL</sequence>
<dbReference type="Proteomes" id="UP000679779">
    <property type="component" value="Unassembled WGS sequence"/>
</dbReference>
<evidence type="ECO:0000313" key="2">
    <source>
        <dbReference type="Proteomes" id="UP000679779"/>
    </source>
</evidence>
<reference evidence="1" key="1">
    <citation type="submission" date="2021-03" db="EMBL/GenBank/DDBJ databases">
        <title>Antimicrobial resistance genes in bacteria isolated from Japanese honey, and their potential for conferring macrolide and lincosamide resistance in the American foulbrood pathogen Paenibacillus larvae.</title>
        <authorList>
            <person name="Okamoto M."/>
            <person name="Kumagai M."/>
            <person name="Kanamori H."/>
            <person name="Takamatsu D."/>
        </authorList>
    </citation>
    <scope>NUCLEOTIDE SEQUENCE</scope>
    <source>
        <strain evidence="1">J2TS6</strain>
    </source>
</reference>
<name>A0A920CD17_9BACL</name>
<evidence type="ECO:0000313" key="1">
    <source>
        <dbReference type="EMBL" id="GIO32292.1"/>
    </source>
</evidence>
<keyword evidence="2" id="KW-1185">Reference proteome</keyword>
<accession>A0A920CD17</accession>
<comment type="caution">
    <text evidence="1">The sequence shown here is derived from an EMBL/GenBank/DDBJ whole genome shotgun (WGS) entry which is preliminary data.</text>
</comment>
<dbReference type="EMBL" id="BORQ01000004">
    <property type="protein sequence ID" value="GIO32292.1"/>
    <property type="molecule type" value="Genomic_DNA"/>
</dbReference>
<dbReference type="AlphaFoldDB" id="A0A920CD17"/>
<dbReference type="RefSeq" id="WP_212958000.1">
    <property type="nucleotide sequence ID" value="NZ_BORQ01000004.1"/>
</dbReference>
<protein>
    <submittedName>
        <fullName evidence="1">Uncharacterized protein</fullName>
    </submittedName>
</protein>
<organism evidence="1 2">
    <name type="scientific">Paenibacillus albilobatus</name>
    <dbReference type="NCBI Taxonomy" id="2716884"/>
    <lineage>
        <taxon>Bacteria</taxon>
        <taxon>Bacillati</taxon>
        <taxon>Bacillota</taxon>
        <taxon>Bacilli</taxon>
        <taxon>Bacillales</taxon>
        <taxon>Paenibacillaceae</taxon>
        <taxon>Paenibacillus</taxon>
    </lineage>
</organism>
<gene>
    <name evidence="1" type="ORF">J2TS6_34330</name>
</gene>
<proteinExistence type="predicted"/>